<organism evidence="1 2">
    <name type="scientific">Proteiniphilum saccharofermentans</name>
    <dbReference type="NCBI Taxonomy" id="1642647"/>
    <lineage>
        <taxon>Bacteria</taxon>
        <taxon>Pseudomonadati</taxon>
        <taxon>Bacteroidota</taxon>
        <taxon>Bacteroidia</taxon>
        <taxon>Bacteroidales</taxon>
        <taxon>Dysgonomonadaceae</taxon>
        <taxon>Proteiniphilum</taxon>
    </lineage>
</organism>
<dbReference type="KEGG" id="psac:PSM36_3196"/>
<sequence length="45" mass="5062">MITYLSGKKGIRTLGTRESTTVFETAPIDHSGIFPDRMQNYAIFP</sequence>
<keyword evidence="2" id="KW-1185">Reference proteome</keyword>
<dbReference type="EMBL" id="LT605205">
    <property type="protein sequence ID" value="SCD21985.1"/>
    <property type="molecule type" value="Genomic_DNA"/>
</dbReference>
<evidence type="ECO:0000313" key="2">
    <source>
        <dbReference type="Proteomes" id="UP000187464"/>
    </source>
</evidence>
<protein>
    <submittedName>
        <fullName evidence="1">Uncharacterized protein</fullName>
    </submittedName>
</protein>
<evidence type="ECO:0000313" key="1">
    <source>
        <dbReference type="EMBL" id="SCD21985.1"/>
    </source>
</evidence>
<reference evidence="1 2" key="1">
    <citation type="submission" date="2016-08" db="EMBL/GenBank/DDBJ databases">
        <authorList>
            <person name="Seilhamer J.J."/>
        </authorList>
    </citation>
    <scope>NUCLEOTIDE SEQUENCE [LARGE SCALE GENOMIC DNA]</scope>
    <source>
        <strain evidence="1">M3/6</strain>
    </source>
</reference>
<dbReference type="AlphaFoldDB" id="A0A1R3TDA3"/>
<accession>A0A1R3TDA3</accession>
<dbReference type="Proteomes" id="UP000187464">
    <property type="component" value="Chromosome I"/>
</dbReference>
<gene>
    <name evidence="1" type="ORF">PSM36_3196</name>
</gene>
<proteinExistence type="predicted"/>
<name>A0A1R3TDA3_9BACT</name>